<evidence type="ECO:0000313" key="1">
    <source>
        <dbReference type="EMBL" id="QNP43287.1"/>
    </source>
</evidence>
<dbReference type="Gene3D" id="3.40.50.1000">
    <property type="entry name" value="HAD superfamily/HAD-like"/>
    <property type="match status" value="1"/>
</dbReference>
<dbReference type="InterPro" id="IPR006439">
    <property type="entry name" value="HAD-SF_hydro_IA"/>
</dbReference>
<dbReference type="EMBL" id="CP060780">
    <property type="protein sequence ID" value="QNP43287.1"/>
    <property type="molecule type" value="Genomic_DNA"/>
</dbReference>
<keyword evidence="2" id="KW-1185">Reference proteome</keyword>
<dbReference type="InterPro" id="IPR023198">
    <property type="entry name" value="PGP-like_dom2"/>
</dbReference>
<dbReference type="SFLD" id="SFLDS00003">
    <property type="entry name" value="Haloacid_Dehalogenase"/>
    <property type="match status" value="1"/>
</dbReference>
<accession>A0ABX6T317</accession>
<evidence type="ECO:0000313" key="2">
    <source>
        <dbReference type="Proteomes" id="UP000516134"/>
    </source>
</evidence>
<gene>
    <name evidence="1" type="ORF">H9L15_15525</name>
</gene>
<dbReference type="Proteomes" id="UP000516134">
    <property type="component" value="Chromosome"/>
</dbReference>
<keyword evidence="1" id="KW-0378">Hydrolase</keyword>
<dbReference type="InterPro" id="IPR036412">
    <property type="entry name" value="HAD-like_sf"/>
</dbReference>
<protein>
    <submittedName>
        <fullName evidence="1">HAD-IA family hydrolase</fullName>
    </submittedName>
</protein>
<dbReference type="PANTHER" id="PTHR43434">
    <property type="entry name" value="PHOSPHOGLYCOLATE PHOSPHATASE"/>
    <property type="match status" value="1"/>
</dbReference>
<dbReference type="NCBIfam" id="TIGR01509">
    <property type="entry name" value="HAD-SF-IA-v3"/>
    <property type="match status" value="1"/>
</dbReference>
<dbReference type="InterPro" id="IPR050155">
    <property type="entry name" value="HAD-like_hydrolase_sf"/>
</dbReference>
<dbReference type="PANTHER" id="PTHR43434:SF24">
    <property type="entry name" value="HYDROLASE-RELATED"/>
    <property type="match status" value="1"/>
</dbReference>
<sequence>MNKLAVFDCDGTLVDSGANIFTALSGAFGEHGIAVPSPEVSRKVIGLSLVEAIATLLPEEERDRHVLLAESYKRHFQRARAEGRVEEPLFEGIPDLLDRLEADGWLLAVATGKSDRGLTLCLDCHGIVDRFVSLQTADRHPSKPHPSMVEQAMADAGSSPETTIVIGDTAFDMAMAAAAGATGIGAGWGYHEAHEMLEAGAIAVAAAPRDVFSLIPGKEAAIG</sequence>
<dbReference type="Pfam" id="PF13419">
    <property type="entry name" value="HAD_2"/>
    <property type="match status" value="1"/>
</dbReference>
<dbReference type="RefSeq" id="WP_187714717.1">
    <property type="nucleotide sequence ID" value="NZ_BAABJC010000001.1"/>
</dbReference>
<organism evidence="1 2">
    <name type="scientific">Sphingomonas daechungensis</name>
    <dbReference type="NCBI Taxonomy" id="1176646"/>
    <lineage>
        <taxon>Bacteria</taxon>
        <taxon>Pseudomonadati</taxon>
        <taxon>Pseudomonadota</taxon>
        <taxon>Alphaproteobacteria</taxon>
        <taxon>Sphingomonadales</taxon>
        <taxon>Sphingomonadaceae</taxon>
        <taxon>Sphingomonas</taxon>
    </lineage>
</organism>
<dbReference type="SFLD" id="SFLDG01129">
    <property type="entry name" value="C1.5:_HAD__Beta-PGM__Phosphata"/>
    <property type="match status" value="1"/>
</dbReference>
<dbReference type="InterPro" id="IPR041492">
    <property type="entry name" value="HAD_2"/>
</dbReference>
<dbReference type="InterPro" id="IPR023214">
    <property type="entry name" value="HAD_sf"/>
</dbReference>
<dbReference type="NCBIfam" id="TIGR01549">
    <property type="entry name" value="HAD-SF-IA-v1"/>
    <property type="match status" value="1"/>
</dbReference>
<dbReference type="Gene3D" id="1.10.150.240">
    <property type="entry name" value="Putative phosphatase, domain 2"/>
    <property type="match status" value="1"/>
</dbReference>
<dbReference type="GO" id="GO:0016787">
    <property type="term" value="F:hydrolase activity"/>
    <property type="evidence" value="ECO:0007669"/>
    <property type="project" value="UniProtKB-KW"/>
</dbReference>
<name>A0ABX6T317_9SPHN</name>
<reference evidence="1 2" key="1">
    <citation type="submission" date="2020-08" db="EMBL/GenBank/DDBJ databases">
        <title>Genome sequence of Sphingomonas daechungensis KACC 18115T.</title>
        <authorList>
            <person name="Hyun D.-W."/>
            <person name="Bae J.-W."/>
        </authorList>
    </citation>
    <scope>NUCLEOTIDE SEQUENCE [LARGE SCALE GENOMIC DNA]</scope>
    <source>
        <strain evidence="1 2">KACC 18115</strain>
    </source>
</reference>
<proteinExistence type="predicted"/>
<dbReference type="SUPFAM" id="SSF56784">
    <property type="entry name" value="HAD-like"/>
    <property type="match status" value="1"/>
</dbReference>